<proteinExistence type="predicted"/>
<reference evidence="2 3" key="1">
    <citation type="submission" date="2019-07" db="EMBL/GenBank/DDBJ databases">
        <title>Venturia inaequalis Genome Resource.</title>
        <authorList>
            <person name="Lichtner F.J."/>
        </authorList>
    </citation>
    <scope>NUCLEOTIDE SEQUENCE [LARGE SCALE GENOMIC DNA]</scope>
    <source>
        <strain evidence="2 3">DMI_063113</strain>
    </source>
</reference>
<feature type="compositionally biased region" description="Acidic residues" evidence="1">
    <location>
        <begin position="125"/>
        <end position="137"/>
    </location>
</feature>
<evidence type="ECO:0000256" key="1">
    <source>
        <dbReference type="SAM" id="MobiDB-lite"/>
    </source>
</evidence>
<organism evidence="2 3">
    <name type="scientific">Venturia inaequalis</name>
    <name type="common">Apple scab fungus</name>
    <dbReference type="NCBI Taxonomy" id="5025"/>
    <lineage>
        <taxon>Eukaryota</taxon>
        <taxon>Fungi</taxon>
        <taxon>Dikarya</taxon>
        <taxon>Ascomycota</taxon>
        <taxon>Pezizomycotina</taxon>
        <taxon>Dothideomycetes</taxon>
        <taxon>Pleosporomycetidae</taxon>
        <taxon>Venturiales</taxon>
        <taxon>Venturiaceae</taxon>
        <taxon>Venturia</taxon>
    </lineage>
</organism>
<name>A0A8H3VPV7_VENIN</name>
<feature type="region of interest" description="Disordered" evidence="1">
    <location>
        <begin position="117"/>
        <end position="137"/>
    </location>
</feature>
<keyword evidence="3" id="KW-1185">Reference proteome</keyword>
<evidence type="ECO:0000313" key="2">
    <source>
        <dbReference type="EMBL" id="KAE9991905.1"/>
    </source>
</evidence>
<evidence type="ECO:0000313" key="3">
    <source>
        <dbReference type="Proteomes" id="UP000490939"/>
    </source>
</evidence>
<dbReference type="EMBL" id="WNWR01000077">
    <property type="protein sequence ID" value="KAE9991905.1"/>
    <property type="molecule type" value="Genomic_DNA"/>
</dbReference>
<dbReference type="Proteomes" id="UP000490939">
    <property type="component" value="Unassembled WGS sequence"/>
</dbReference>
<comment type="caution">
    <text evidence="2">The sequence shown here is derived from an EMBL/GenBank/DDBJ whole genome shotgun (WGS) entry which is preliminary data.</text>
</comment>
<sequence length="137" mass="14653">MAIDWKSPENNERLLTCVYAWLQESNVTINHHRIAAYFGNGATYDAVQGNFRKFKQRIEDVKGGVEEAGVGVGGKGTGSVALSRAKGKKTSEGVLSGRVGKGKVTVTAKAKVKAKAKNEEVEADVKEEESTELADGV</sequence>
<protein>
    <submittedName>
        <fullName evidence="2">Uncharacterized protein</fullName>
    </submittedName>
</protein>
<gene>
    <name evidence="2" type="ORF">EG327_010583</name>
</gene>
<dbReference type="AlphaFoldDB" id="A0A8H3VPV7"/>
<accession>A0A8H3VPV7</accession>